<dbReference type="InterPro" id="IPR002182">
    <property type="entry name" value="NB-ARC"/>
</dbReference>
<keyword evidence="2" id="KW-0611">Plant defense</keyword>
<dbReference type="PANTHER" id="PTHR23155">
    <property type="entry name" value="DISEASE RESISTANCE PROTEIN RP"/>
    <property type="match status" value="1"/>
</dbReference>
<reference evidence="4 5" key="2">
    <citation type="submission" date="2020-07" db="EMBL/GenBank/DDBJ databases">
        <title>Genome assembly of wild tea tree DASZ reveals pedigree and selection history of tea varieties.</title>
        <authorList>
            <person name="Zhang W."/>
        </authorList>
    </citation>
    <scope>NUCLEOTIDE SEQUENCE [LARGE SCALE GENOMIC DNA]</scope>
    <source>
        <strain evidence="5">cv. G240</strain>
        <tissue evidence="4">Leaf</tissue>
    </source>
</reference>
<organism evidence="4 5">
    <name type="scientific">Camellia sinensis</name>
    <name type="common">Tea plant</name>
    <name type="synonym">Thea sinensis</name>
    <dbReference type="NCBI Taxonomy" id="4442"/>
    <lineage>
        <taxon>Eukaryota</taxon>
        <taxon>Viridiplantae</taxon>
        <taxon>Streptophyta</taxon>
        <taxon>Embryophyta</taxon>
        <taxon>Tracheophyta</taxon>
        <taxon>Spermatophyta</taxon>
        <taxon>Magnoliopsida</taxon>
        <taxon>eudicotyledons</taxon>
        <taxon>Gunneridae</taxon>
        <taxon>Pentapetalae</taxon>
        <taxon>asterids</taxon>
        <taxon>Ericales</taxon>
        <taxon>Theaceae</taxon>
        <taxon>Camellia</taxon>
    </lineage>
</organism>
<protein>
    <recommendedName>
        <fullName evidence="3">NB-ARC domain-containing protein</fullName>
    </recommendedName>
</protein>
<evidence type="ECO:0000256" key="2">
    <source>
        <dbReference type="ARBA" id="ARBA00022821"/>
    </source>
</evidence>
<dbReference type="Proteomes" id="UP000593564">
    <property type="component" value="Unassembled WGS sequence"/>
</dbReference>
<dbReference type="PRINTS" id="PR00364">
    <property type="entry name" value="DISEASERSIST"/>
</dbReference>
<evidence type="ECO:0000256" key="1">
    <source>
        <dbReference type="ARBA" id="ARBA00022614"/>
    </source>
</evidence>
<dbReference type="Gene3D" id="1.10.8.430">
    <property type="entry name" value="Helical domain of apoptotic protease-activating factors"/>
    <property type="match status" value="1"/>
</dbReference>
<proteinExistence type="predicted"/>
<reference evidence="5" key="1">
    <citation type="journal article" date="2020" name="Nat. Commun.">
        <title>Genome assembly of wild tea tree DASZ reveals pedigree and selection history of tea varieties.</title>
        <authorList>
            <person name="Zhang W."/>
            <person name="Zhang Y."/>
            <person name="Qiu H."/>
            <person name="Guo Y."/>
            <person name="Wan H."/>
            <person name="Zhang X."/>
            <person name="Scossa F."/>
            <person name="Alseekh S."/>
            <person name="Zhang Q."/>
            <person name="Wang P."/>
            <person name="Xu L."/>
            <person name="Schmidt M.H."/>
            <person name="Jia X."/>
            <person name="Li D."/>
            <person name="Zhu A."/>
            <person name="Guo F."/>
            <person name="Chen W."/>
            <person name="Ni D."/>
            <person name="Usadel B."/>
            <person name="Fernie A.R."/>
            <person name="Wen W."/>
        </authorList>
    </citation>
    <scope>NUCLEOTIDE SEQUENCE [LARGE SCALE GENOMIC DNA]</scope>
    <source>
        <strain evidence="5">cv. G240</strain>
    </source>
</reference>
<dbReference type="Pfam" id="PF00931">
    <property type="entry name" value="NB-ARC"/>
    <property type="match status" value="1"/>
</dbReference>
<dbReference type="EMBL" id="JACBKZ010000006">
    <property type="protein sequence ID" value="KAF5948420.1"/>
    <property type="molecule type" value="Genomic_DNA"/>
</dbReference>
<evidence type="ECO:0000313" key="4">
    <source>
        <dbReference type="EMBL" id="KAF5948420.1"/>
    </source>
</evidence>
<dbReference type="Gene3D" id="3.40.50.300">
    <property type="entry name" value="P-loop containing nucleotide triphosphate hydrolases"/>
    <property type="match status" value="1"/>
</dbReference>
<comment type="caution">
    <text evidence="4">The sequence shown here is derived from an EMBL/GenBank/DDBJ whole genome shotgun (WGS) entry which is preliminary data.</text>
</comment>
<gene>
    <name evidence="4" type="ORF">HYC85_014377</name>
</gene>
<keyword evidence="5" id="KW-1185">Reference proteome</keyword>
<dbReference type="GO" id="GO:0098542">
    <property type="term" value="P:defense response to other organism"/>
    <property type="evidence" value="ECO:0007669"/>
    <property type="project" value="TreeGrafter"/>
</dbReference>
<keyword evidence="1" id="KW-0433">Leucine-rich repeat</keyword>
<evidence type="ECO:0000313" key="5">
    <source>
        <dbReference type="Proteomes" id="UP000593564"/>
    </source>
</evidence>
<accession>A0A7J7H615</accession>
<feature type="domain" description="NB-ARC" evidence="3">
    <location>
        <begin position="29"/>
        <end position="134"/>
    </location>
</feature>
<dbReference type="GO" id="GO:0043531">
    <property type="term" value="F:ADP binding"/>
    <property type="evidence" value="ECO:0007669"/>
    <property type="project" value="InterPro"/>
</dbReference>
<dbReference type="PANTHER" id="PTHR23155:SF759">
    <property type="entry name" value="AAA+ ATPASE DOMAIN-CONTAINING PROTEIN"/>
    <property type="match status" value="1"/>
</dbReference>
<dbReference type="FunFam" id="1.10.8.430:FF:000003">
    <property type="entry name" value="Probable disease resistance protein At5g66910"/>
    <property type="match status" value="1"/>
</dbReference>
<dbReference type="InterPro" id="IPR042197">
    <property type="entry name" value="Apaf_helical"/>
</dbReference>
<dbReference type="SUPFAM" id="SSF52540">
    <property type="entry name" value="P-loop containing nucleoside triphosphate hydrolases"/>
    <property type="match status" value="1"/>
</dbReference>
<sequence>MEPRCPYQLFPYPNLCYSLASERFSAHTRRLAHVKENDSGSDTGEMLHKIHQLLSHKSYLIVMDDVWSTANGWWDRISNGLPKTLGHSSCIIITTRNEEVTKNMGVVDARIHRLKLLDKEESWSLFCKVAFMETKGICKNLQIEGLGKEIVKKCQGLPLIIEATGGLLCSKTSFCEWKCLYDNFHKKLATEGNGFVVAFLQLSYDEPPAHLKHCMLCFSIYPQDHEINVE</sequence>
<dbReference type="InterPro" id="IPR027417">
    <property type="entry name" value="P-loop_NTPase"/>
</dbReference>
<dbReference type="AlphaFoldDB" id="A0A7J7H615"/>
<name>A0A7J7H615_CAMSI</name>
<evidence type="ECO:0000259" key="3">
    <source>
        <dbReference type="Pfam" id="PF00931"/>
    </source>
</evidence>
<dbReference type="InterPro" id="IPR044974">
    <property type="entry name" value="Disease_R_plants"/>
</dbReference>